<protein>
    <submittedName>
        <fullName evidence="1">Uncharacterized protein</fullName>
    </submittedName>
</protein>
<proteinExistence type="predicted"/>
<gene>
    <name evidence="1" type="ORF">ERUC_LOCUS5878</name>
</gene>
<keyword evidence="2" id="KW-1185">Reference proteome</keyword>
<comment type="caution">
    <text evidence="1">The sequence shown here is derived from an EMBL/GenBank/DDBJ whole genome shotgun (WGS) entry which is preliminary data.</text>
</comment>
<sequence length="86" mass="9658">MANSQKLMLVIRSSRPRFRNNNHKVEFVVHATFVAMGRPALAKDALASTPTKGFYARVCGILARLGWRDGTSPTSTRLLRESEERI</sequence>
<dbReference type="AlphaFoldDB" id="A0ABC8J2M4"/>
<reference evidence="1 2" key="1">
    <citation type="submission" date="2022-03" db="EMBL/GenBank/DDBJ databases">
        <authorList>
            <person name="Macdonald S."/>
            <person name="Ahmed S."/>
            <person name="Newling K."/>
        </authorList>
    </citation>
    <scope>NUCLEOTIDE SEQUENCE [LARGE SCALE GENOMIC DNA]</scope>
</reference>
<accession>A0ABC8J2M4</accession>
<organism evidence="1 2">
    <name type="scientific">Eruca vesicaria subsp. sativa</name>
    <name type="common">Garden rocket</name>
    <name type="synonym">Eruca sativa</name>
    <dbReference type="NCBI Taxonomy" id="29727"/>
    <lineage>
        <taxon>Eukaryota</taxon>
        <taxon>Viridiplantae</taxon>
        <taxon>Streptophyta</taxon>
        <taxon>Embryophyta</taxon>
        <taxon>Tracheophyta</taxon>
        <taxon>Spermatophyta</taxon>
        <taxon>Magnoliopsida</taxon>
        <taxon>eudicotyledons</taxon>
        <taxon>Gunneridae</taxon>
        <taxon>Pentapetalae</taxon>
        <taxon>rosids</taxon>
        <taxon>malvids</taxon>
        <taxon>Brassicales</taxon>
        <taxon>Brassicaceae</taxon>
        <taxon>Brassiceae</taxon>
        <taxon>Eruca</taxon>
    </lineage>
</organism>
<evidence type="ECO:0000313" key="2">
    <source>
        <dbReference type="Proteomes" id="UP001642260"/>
    </source>
</evidence>
<dbReference type="EMBL" id="CAKOAT010072710">
    <property type="protein sequence ID" value="CAH8311097.1"/>
    <property type="molecule type" value="Genomic_DNA"/>
</dbReference>
<evidence type="ECO:0000313" key="1">
    <source>
        <dbReference type="EMBL" id="CAH8311097.1"/>
    </source>
</evidence>
<name>A0ABC8J2M4_ERUVS</name>
<dbReference type="Proteomes" id="UP001642260">
    <property type="component" value="Unassembled WGS sequence"/>
</dbReference>